<dbReference type="InParanoid" id="A0A369IYY3"/>
<accession>A0A369IYY3</accession>
<keyword evidence="2" id="KW-1185">Reference proteome</keyword>
<evidence type="ECO:0000313" key="1">
    <source>
        <dbReference type="EMBL" id="RDB14961.1"/>
    </source>
</evidence>
<sequence>MTEYHRGSSSASRISPSLVSSLDTLRFTIPRFFPALLVHTSSYLNFMLHGEHSGSPTVLLSLLLLPLLPFHPAPPVYWFSMA</sequence>
<organism evidence="1 2">
    <name type="scientific">Hypsizygus marmoreus</name>
    <name type="common">White beech mushroom</name>
    <name type="synonym">Agaricus marmoreus</name>
    <dbReference type="NCBI Taxonomy" id="39966"/>
    <lineage>
        <taxon>Eukaryota</taxon>
        <taxon>Fungi</taxon>
        <taxon>Dikarya</taxon>
        <taxon>Basidiomycota</taxon>
        <taxon>Agaricomycotina</taxon>
        <taxon>Agaricomycetes</taxon>
        <taxon>Agaricomycetidae</taxon>
        <taxon>Agaricales</taxon>
        <taxon>Tricholomatineae</taxon>
        <taxon>Lyophyllaceae</taxon>
        <taxon>Hypsizygus</taxon>
    </lineage>
</organism>
<protein>
    <submittedName>
        <fullName evidence="1">Uncharacterized protein</fullName>
    </submittedName>
</protein>
<reference evidence="1" key="1">
    <citation type="submission" date="2018-04" db="EMBL/GenBank/DDBJ databases">
        <title>Whole genome sequencing of Hypsizygus marmoreus.</title>
        <authorList>
            <person name="Choi I.-G."/>
            <person name="Min B."/>
            <person name="Kim J.-G."/>
            <person name="Kim S."/>
            <person name="Oh Y.-L."/>
            <person name="Kong W.-S."/>
            <person name="Park H."/>
            <person name="Jeong J."/>
            <person name="Song E.-S."/>
        </authorList>
    </citation>
    <scope>NUCLEOTIDE SEQUENCE [LARGE SCALE GENOMIC DNA]</scope>
    <source>
        <strain evidence="1">51987-8</strain>
    </source>
</reference>
<dbReference type="AlphaFoldDB" id="A0A369IYY3"/>
<proteinExistence type="predicted"/>
<gene>
    <name evidence="1" type="ORF">Hypma_016181</name>
</gene>
<comment type="caution">
    <text evidence="1">The sequence shown here is derived from an EMBL/GenBank/DDBJ whole genome shotgun (WGS) entry which is preliminary data.</text>
</comment>
<dbReference type="EMBL" id="LUEZ02000095">
    <property type="protein sequence ID" value="RDB14961.1"/>
    <property type="molecule type" value="Genomic_DNA"/>
</dbReference>
<evidence type="ECO:0000313" key="2">
    <source>
        <dbReference type="Proteomes" id="UP000076154"/>
    </source>
</evidence>
<name>A0A369IYY3_HYPMA</name>
<dbReference type="Proteomes" id="UP000076154">
    <property type="component" value="Unassembled WGS sequence"/>
</dbReference>